<gene>
    <name evidence="1" type="ORF">LTS18_000415</name>
</gene>
<keyword evidence="2" id="KW-1185">Reference proteome</keyword>
<accession>A0ACC3DFW9</accession>
<evidence type="ECO:0000313" key="1">
    <source>
        <dbReference type="EMBL" id="KAK3069141.1"/>
    </source>
</evidence>
<dbReference type="EMBL" id="JAWDJW010005158">
    <property type="protein sequence ID" value="KAK3069141.1"/>
    <property type="molecule type" value="Genomic_DNA"/>
</dbReference>
<evidence type="ECO:0000313" key="2">
    <source>
        <dbReference type="Proteomes" id="UP001186974"/>
    </source>
</evidence>
<feature type="non-terminal residue" evidence="1">
    <location>
        <position position="1"/>
    </location>
</feature>
<sequence length="255" mass="27772">TTSEVVAEYNNDVRRKQSNDGRDRFNFNIKLSDQANLETKTLLLCVRYNVAGQEFWDNNGSTNFQVDFVKKTKPQPPKVVTQGATAGPLGNIPRSRHSPPATKARTTPASPDDDFAKGFDRKYEFGPRRVNLGESSNNTLRFKKRKGSVFPTPEPPVRTNAAGQAFSTRYDFGASLSAALSNAQNALGDRSGLTPRAPAVKEIKTQKSAATEKSAAPAVTAPGAMSSEKPDLKSAEYNELIQKYCFVRTPKAGLA</sequence>
<comment type="caution">
    <text evidence="1">The sequence shown here is derived from an EMBL/GenBank/DDBJ whole genome shotgun (WGS) entry which is preliminary data.</text>
</comment>
<reference evidence="1" key="1">
    <citation type="submission" date="2024-09" db="EMBL/GenBank/DDBJ databases">
        <title>Black Yeasts Isolated from many extreme environments.</title>
        <authorList>
            <person name="Coleine C."/>
            <person name="Stajich J.E."/>
            <person name="Selbmann L."/>
        </authorList>
    </citation>
    <scope>NUCLEOTIDE SEQUENCE</scope>
    <source>
        <strain evidence="1">CCFEE 5737</strain>
    </source>
</reference>
<name>A0ACC3DFW9_9PEZI</name>
<protein>
    <submittedName>
        <fullName evidence="1">Uncharacterized protein</fullName>
    </submittedName>
</protein>
<dbReference type="Proteomes" id="UP001186974">
    <property type="component" value="Unassembled WGS sequence"/>
</dbReference>
<proteinExistence type="predicted"/>
<organism evidence="1 2">
    <name type="scientific">Coniosporium uncinatum</name>
    <dbReference type="NCBI Taxonomy" id="93489"/>
    <lineage>
        <taxon>Eukaryota</taxon>
        <taxon>Fungi</taxon>
        <taxon>Dikarya</taxon>
        <taxon>Ascomycota</taxon>
        <taxon>Pezizomycotina</taxon>
        <taxon>Dothideomycetes</taxon>
        <taxon>Dothideomycetes incertae sedis</taxon>
        <taxon>Coniosporium</taxon>
    </lineage>
</organism>